<dbReference type="PROSITE" id="PS50105">
    <property type="entry name" value="SAM_DOMAIN"/>
    <property type="match status" value="1"/>
</dbReference>
<dbReference type="Pfam" id="PF25578">
    <property type="entry name" value="EF-hand_STIM1"/>
    <property type="match status" value="1"/>
</dbReference>
<comment type="subcellular location">
    <subcellularLocation>
        <location evidence="1">Membrane</location>
        <topology evidence="1">Single-pass type I membrane protein</topology>
    </subcellularLocation>
</comment>
<feature type="region of interest" description="Disordered" evidence="13">
    <location>
        <begin position="696"/>
        <end position="732"/>
    </location>
</feature>
<evidence type="ECO:0000256" key="3">
    <source>
        <dbReference type="ARBA" id="ARBA00022568"/>
    </source>
</evidence>
<feature type="region of interest" description="Disordered" evidence="13">
    <location>
        <begin position="774"/>
        <end position="812"/>
    </location>
</feature>
<evidence type="ECO:0000256" key="1">
    <source>
        <dbReference type="ARBA" id="ARBA00004479"/>
    </source>
</evidence>
<dbReference type="GO" id="GO:0005246">
    <property type="term" value="F:calcium channel regulator activity"/>
    <property type="evidence" value="ECO:0007669"/>
    <property type="project" value="InterPro"/>
</dbReference>
<evidence type="ECO:0000256" key="9">
    <source>
        <dbReference type="ARBA" id="ARBA00023054"/>
    </source>
</evidence>
<dbReference type="Gene3D" id="1.10.238.180">
    <property type="match status" value="1"/>
</dbReference>
<feature type="compositionally biased region" description="Basic and acidic residues" evidence="13">
    <location>
        <begin position="1021"/>
        <end position="1030"/>
    </location>
</feature>
<dbReference type="SMART" id="SM00454">
    <property type="entry name" value="SAM"/>
    <property type="match status" value="1"/>
</dbReference>
<dbReference type="CDD" id="cd11722">
    <property type="entry name" value="SOAR"/>
    <property type="match status" value="1"/>
</dbReference>
<evidence type="ECO:0000256" key="11">
    <source>
        <dbReference type="ARBA" id="ARBA00023136"/>
    </source>
</evidence>
<evidence type="ECO:0000256" key="4">
    <source>
        <dbReference type="ARBA" id="ARBA00022692"/>
    </source>
</evidence>
<keyword evidence="7" id="KW-0106">Calcium</keyword>
<evidence type="ECO:0000256" key="6">
    <source>
        <dbReference type="ARBA" id="ARBA00022729"/>
    </source>
</evidence>
<dbReference type="Gene3D" id="6.10.250.1770">
    <property type="match status" value="1"/>
</dbReference>
<dbReference type="AlphaFoldDB" id="A0A7R8W6V9"/>
<feature type="region of interest" description="Disordered" evidence="13">
    <location>
        <begin position="835"/>
        <end position="1030"/>
    </location>
</feature>
<dbReference type="InterPro" id="IPR057835">
    <property type="entry name" value="EF-hand_STIM1/2"/>
</dbReference>
<feature type="compositionally biased region" description="Pro residues" evidence="13">
    <location>
        <begin position="877"/>
        <end position="900"/>
    </location>
</feature>
<dbReference type="Gene3D" id="1.10.287.3550">
    <property type="match status" value="1"/>
</dbReference>
<dbReference type="FunFam" id="1.10.150.50:FF:000009">
    <property type="entry name" value="Stromal interaction molecule 1"/>
    <property type="match status" value="1"/>
</dbReference>
<protein>
    <submittedName>
        <fullName evidence="14">Uncharacterized protein</fullName>
    </submittedName>
</protein>
<evidence type="ECO:0000256" key="13">
    <source>
        <dbReference type="SAM" id="MobiDB-lite"/>
    </source>
</evidence>
<gene>
    <name evidence="14" type="ORF">CTOB1V02_LOCUS1946</name>
</gene>
<dbReference type="InterPro" id="IPR037608">
    <property type="entry name" value="STIM1/2"/>
</dbReference>
<evidence type="ECO:0000256" key="7">
    <source>
        <dbReference type="ARBA" id="ARBA00022837"/>
    </source>
</evidence>
<dbReference type="Gene3D" id="1.10.150.50">
    <property type="entry name" value="Transcription Factor, Ets-1"/>
    <property type="match status" value="1"/>
</dbReference>
<dbReference type="OrthoDB" id="9986177at2759"/>
<dbReference type="InterPro" id="IPR013761">
    <property type="entry name" value="SAM/pointed_sf"/>
</dbReference>
<dbReference type="EMBL" id="OB660284">
    <property type="protein sequence ID" value="CAD7223974.1"/>
    <property type="molecule type" value="Genomic_DNA"/>
</dbReference>
<dbReference type="PANTHER" id="PTHR15136">
    <property type="entry name" value="STROMAL INTERACTION MOLECULE HOMOLOG"/>
    <property type="match status" value="1"/>
</dbReference>
<keyword evidence="2" id="KW-0813">Transport</keyword>
<dbReference type="InterPro" id="IPR032393">
    <property type="entry name" value="SOAR_STIM1/2"/>
</dbReference>
<feature type="coiled-coil region" evidence="12">
    <location>
        <begin position="475"/>
        <end position="553"/>
    </location>
</feature>
<keyword evidence="10" id="KW-0406">Ion transport</keyword>
<evidence type="ECO:0000256" key="5">
    <source>
        <dbReference type="ARBA" id="ARBA00022723"/>
    </source>
</evidence>
<dbReference type="GO" id="GO:0006874">
    <property type="term" value="P:intracellular calcium ion homeostasis"/>
    <property type="evidence" value="ECO:0007669"/>
    <property type="project" value="TreeGrafter"/>
</dbReference>
<dbReference type="GO" id="GO:0005509">
    <property type="term" value="F:calcium ion binding"/>
    <property type="evidence" value="ECO:0007669"/>
    <property type="project" value="TreeGrafter"/>
</dbReference>
<dbReference type="Pfam" id="PF16533">
    <property type="entry name" value="SOAR"/>
    <property type="match status" value="1"/>
</dbReference>
<name>A0A7R8W6V9_9CRUS</name>
<reference evidence="14" key="1">
    <citation type="submission" date="2020-11" db="EMBL/GenBank/DDBJ databases">
        <authorList>
            <person name="Tran Van P."/>
        </authorList>
    </citation>
    <scope>NUCLEOTIDE SEQUENCE</scope>
</reference>
<feature type="non-terminal residue" evidence="14">
    <location>
        <position position="1"/>
    </location>
</feature>
<dbReference type="Gene3D" id="1.20.5.340">
    <property type="match status" value="1"/>
</dbReference>
<keyword evidence="9 12" id="KW-0175">Coiled coil</keyword>
<dbReference type="GO" id="GO:0002115">
    <property type="term" value="P:store-operated calcium entry"/>
    <property type="evidence" value="ECO:0007669"/>
    <property type="project" value="TreeGrafter"/>
</dbReference>
<evidence type="ECO:0000256" key="12">
    <source>
        <dbReference type="SAM" id="Coils"/>
    </source>
</evidence>
<dbReference type="PANTHER" id="PTHR15136:SF5">
    <property type="entry name" value="STROMAL INTERACTION MOLECULE HOMOLOG"/>
    <property type="match status" value="1"/>
</dbReference>
<dbReference type="Pfam" id="PF07647">
    <property type="entry name" value="SAM_2"/>
    <property type="match status" value="1"/>
</dbReference>
<dbReference type="InterPro" id="IPR001660">
    <property type="entry name" value="SAM"/>
</dbReference>
<dbReference type="GO" id="GO:0005886">
    <property type="term" value="C:plasma membrane"/>
    <property type="evidence" value="ECO:0007669"/>
    <property type="project" value="TreeGrafter"/>
</dbReference>
<organism evidence="14">
    <name type="scientific">Cyprideis torosa</name>
    <dbReference type="NCBI Taxonomy" id="163714"/>
    <lineage>
        <taxon>Eukaryota</taxon>
        <taxon>Metazoa</taxon>
        <taxon>Ecdysozoa</taxon>
        <taxon>Arthropoda</taxon>
        <taxon>Crustacea</taxon>
        <taxon>Oligostraca</taxon>
        <taxon>Ostracoda</taxon>
        <taxon>Podocopa</taxon>
        <taxon>Podocopida</taxon>
        <taxon>Cytherocopina</taxon>
        <taxon>Cytheroidea</taxon>
        <taxon>Cytherideidae</taxon>
        <taxon>Cyprideis</taxon>
    </lineage>
</organism>
<feature type="compositionally biased region" description="Polar residues" evidence="13">
    <location>
        <begin position="782"/>
        <end position="801"/>
    </location>
</feature>
<dbReference type="GO" id="GO:0005783">
    <property type="term" value="C:endoplasmic reticulum"/>
    <property type="evidence" value="ECO:0007669"/>
    <property type="project" value="TreeGrafter"/>
</dbReference>
<sequence length="1030" mass="113790">FIDEKQLEEQVTDKLRAYEEDEKVKKRDEKLISQEPDEQGWTTVTKSSRKGGALQTVKLVNKIKERNAPSTVGVDAMYSFQRLERKRKHIECLREKFEEDKATIALAKSQPCEDGSKCDESFEDIAALHKELDDDANGAVDLSESDDFLREAFQFKVGTSSLIQRQQAFHQDGDQYISVFDLWKSWTKSEVYNWTVEQTVDWLTAQVQLPQYAEIFRKEDINGRKIPKLASDQRYLIDKLGIKDPIHRQKINLKAMDTVLFGPPRAAILVSQTLPSALKTPGSPRNQAVFRLVVEPLCYPGPSCTQNIMAYLAMGNVIPVMLFFRFHLRLSDCPSSSPSPPKLRLLSPQASPLFTVVLVLRDATFLVMFAAVSENSSGWKETVLLCLLAIALLACYYAYDQNQKAQGQLSKMMGDLEGLSKAEERLESLQLELAEARAKKGDRQEVEKAIRKEIREKCALDEMADSSGLELEDQVIRLRTELSIVRSELERAEQELQDRCWVAPPVLQHWLQLTYEIELKYFNAKKMAAEKQLAQAREACERLRKKRTNLMGAFTTTHGKSMEDVDQVILSAKQALMEVTSDLQERMYRFVVGCGKRHVKDTTGEASTAVYLVNTTTGIVNNPGLTHLEMLLRGSGALSTAGSTGTSYSYAPSGTGFSRASDEDDDRISIYASSAVHRLVSSSICPFVAPSGGVLGSSGRPSPSLVSLRHSGPQIHPRKILRPRDSGSSLNSETGSCSYLLAQYHNGSRGPLLHESITVPSNLANGAIEVIQTGGDSHVNQRRLSNSKSVPSFDQTTSPDESSTVTPSPSAAALHLEEDPEAPPCAVAFECIEEDESQADTESEGRKRRSASVETAETASRKSDASVASNHSRRCFPDPPPPPPPPPPPHFLIPPPPPLPRSHKGPAPDPPKAEVSPETQARRKNMKKSFSHDVDAMVKSQQSHAPHKSNSESSLTSFKSGFLRRHKHHPPPAVTEEGSVNGSTHSSNSSAPPSPVNSGSPVLTKKKKNATILGIKLGKLGRRDERDKSK</sequence>
<dbReference type="GO" id="GO:0051049">
    <property type="term" value="P:regulation of transport"/>
    <property type="evidence" value="ECO:0007669"/>
    <property type="project" value="UniProtKB-ARBA"/>
</dbReference>
<keyword evidence="5" id="KW-0479">Metal-binding</keyword>
<keyword evidence="11" id="KW-0472">Membrane</keyword>
<accession>A0A7R8W6V9</accession>
<feature type="compositionally biased region" description="Low complexity" evidence="13">
    <location>
        <begin position="802"/>
        <end position="812"/>
    </location>
</feature>
<evidence type="ECO:0000256" key="8">
    <source>
        <dbReference type="ARBA" id="ARBA00022989"/>
    </source>
</evidence>
<evidence type="ECO:0000313" key="14">
    <source>
        <dbReference type="EMBL" id="CAD7223974.1"/>
    </source>
</evidence>
<proteinExistence type="predicted"/>
<evidence type="ECO:0000256" key="10">
    <source>
        <dbReference type="ARBA" id="ARBA00023065"/>
    </source>
</evidence>
<keyword evidence="4" id="KW-0812">Transmembrane</keyword>
<dbReference type="SUPFAM" id="SSF47769">
    <property type="entry name" value="SAM/Pointed domain"/>
    <property type="match status" value="1"/>
</dbReference>
<evidence type="ECO:0000256" key="2">
    <source>
        <dbReference type="ARBA" id="ARBA00022448"/>
    </source>
</evidence>
<keyword evidence="6" id="KW-0732">Signal</keyword>
<feature type="compositionally biased region" description="Low complexity" evidence="13">
    <location>
        <begin position="978"/>
        <end position="1002"/>
    </location>
</feature>
<keyword evidence="3" id="KW-0109">Calcium transport</keyword>
<keyword evidence="8" id="KW-1133">Transmembrane helix</keyword>